<dbReference type="PIRSF" id="PIRSF001488">
    <property type="entry name" value="Tdi_protein"/>
    <property type="match status" value="1"/>
</dbReference>
<dbReference type="PROSITE" id="PS00194">
    <property type="entry name" value="THIOREDOXIN_1"/>
    <property type="match status" value="1"/>
</dbReference>
<feature type="chain" id="PRO_5039558119" description="Thiol:disulfide interchange protein" evidence="9">
    <location>
        <begin position="27"/>
        <end position="215"/>
    </location>
</feature>
<organism evidence="11 12">
    <name type="scientific">Candidatus Proximibacter danicus</name>
    <dbReference type="NCBI Taxonomy" id="2954365"/>
    <lineage>
        <taxon>Bacteria</taxon>
        <taxon>Pseudomonadati</taxon>
        <taxon>Pseudomonadota</taxon>
        <taxon>Betaproteobacteria</taxon>
        <taxon>Candidatus Proximibacter</taxon>
    </lineage>
</organism>
<sequence length="215" mass="23738">MQKRNFLSTLIGIAAALLISATPAYAQLAVGRDYVPINPPQPTENAAKIEIIEFFSYGCPHCSDFHPLISKWAAKLPADVTFKRVPVSFGRSQWANIGKLYYAAEAIGELGRLDSAAFHAIHQKNIKLYDDATIIEWVGQQGVDSKKFSEAYNSFGVQSKMKRAEQLAQGYKVQGVPAIAVDGRYMVVGKEVKGYEELLTIADQVIGKVRSEKKK</sequence>
<comment type="similarity">
    <text evidence="2">Belongs to the thioredoxin family. DsbA subfamily.</text>
</comment>
<dbReference type="EMBL" id="JADJUC010000015">
    <property type="protein sequence ID" value="MBK8524816.1"/>
    <property type="molecule type" value="Genomic_DNA"/>
</dbReference>
<dbReference type="InterPro" id="IPR050824">
    <property type="entry name" value="Thiol_disulfide_DsbA"/>
</dbReference>
<feature type="domain" description="Thioredoxin" evidence="10">
    <location>
        <begin position="16"/>
        <end position="169"/>
    </location>
</feature>
<dbReference type="InterPro" id="IPR013766">
    <property type="entry name" value="Thioredoxin_domain"/>
</dbReference>
<dbReference type="Pfam" id="PF01323">
    <property type="entry name" value="DSBA"/>
    <property type="match status" value="1"/>
</dbReference>
<feature type="signal peptide" evidence="9">
    <location>
        <begin position="1"/>
        <end position="26"/>
    </location>
</feature>
<evidence type="ECO:0000256" key="3">
    <source>
        <dbReference type="ARBA" id="ARBA00022729"/>
    </source>
</evidence>
<dbReference type="AlphaFoldDB" id="A0A9D7PQT2"/>
<keyword evidence="6" id="KW-0676">Redox-active center</keyword>
<dbReference type="SUPFAM" id="SSF52833">
    <property type="entry name" value="Thioredoxin-like"/>
    <property type="match status" value="1"/>
</dbReference>
<evidence type="ECO:0000313" key="11">
    <source>
        <dbReference type="EMBL" id="MBK8524816.1"/>
    </source>
</evidence>
<dbReference type="Proteomes" id="UP000886689">
    <property type="component" value="Unassembled WGS sequence"/>
</dbReference>
<dbReference type="GO" id="GO:0042597">
    <property type="term" value="C:periplasmic space"/>
    <property type="evidence" value="ECO:0007669"/>
    <property type="project" value="UniProtKB-SubCell"/>
</dbReference>
<comment type="subcellular location">
    <subcellularLocation>
        <location evidence="1 7">Periplasm</location>
    </subcellularLocation>
</comment>
<dbReference type="InterPro" id="IPR017937">
    <property type="entry name" value="Thioredoxin_CS"/>
</dbReference>
<gene>
    <name evidence="11" type="ORF">IPL58_12485</name>
</gene>
<accession>A0A9D7PQT2</accession>
<keyword evidence="5 7" id="KW-1015">Disulfide bond</keyword>
<evidence type="ECO:0000256" key="5">
    <source>
        <dbReference type="ARBA" id="ARBA00023157"/>
    </source>
</evidence>
<evidence type="ECO:0000256" key="6">
    <source>
        <dbReference type="ARBA" id="ARBA00023284"/>
    </source>
</evidence>
<dbReference type="PANTHER" id="PTHR35891">
    <property type="entry name" value="THIOL:DISULFIDE INTERCHANGE PROTEIN DSBA"/>
    <property type="match status" value="1"/>
</dbReference>
<dbReference type="PANTHER" id="PTHR35891:SF3">
    <property type="entry name" value="THIOL:DISULFIDE INTERCHANGE PROTEIN DSBL"/>
    <property type="match status" value="1"/>
</dbReference>
<dbReference type="CDD" id="cd03019">
    <property type="entry name" value="DsbA_DsbA"/>
    <property type="match status" value="1"/>
</dbReference>
<protein>
    <recommendedName>
        <fullName evidence="7">Thiol:disulfide interchange protein</fullName>
    </recommendedName>
</protein>
<evidence type="ECO:0000256" key="8">
    <source>
        <dbReference type="PIRSR" id="PIRSR001488-1"/>
    </source>
</evidence>
<evidence type="ECO:0000259" key="10">
    <source>
        <dbReference type="PROSITE" id="PS51352"/>
    </source>
</evidence>
<dbReference type="InterPro" id="IPR001853">
    <property type="entry name" value="DSBA-like_thioredoxin_dom"/>
</dbReference>
<dbReference type="InterPro" id="IPR036249">
    <property type="entry name" value="Thioredoxin-like_sf"/>
</dbReference>
<evidence type="ECO:0000256" key="1">
    <source>
        <dbReference type="ARBA" id="ARBA00004418"/>
    </source>
</evidence>
<evidence type="ECO:0000256" key="7">
    <source>
        <dbReference type="PIRNR" id="PIRNR001488"/>
    </source>
</evidence>
<evidence type="ECO:0000256" key="9">
    <source>
        <dbReference type="SAM" id="SignalP"/>
    </source>
</evidence>
<dbReference type="InterPro" id="IPR023205">
    <property type="entry name" value="DsbA/DsbL"/>
</dbReference>
<keyword evidence="3 9" id="KW-0732">Signal</keyword>
<dbReference type="GO" id="GO:0015036">
    <property type="term" value="F:disulfide oxidoreductase activity"/>
    <property type="evidence" value="ECO:0007669"/>
    <property type="project" value="UniProtKB-ARBA"/>
</dbReference>
<keyword evidence="4 7" id="KW-0574">Periplasm</keyword>
<evidence type="ECO:0000256" key="4">
    <source>
        <dbReference type="ARBA" id="ARBA00022764"/>
    </source>
</evidence>
<feature type="disulfide bond" description="Redox-active" evidence="8">
    <location>
        <begin position="59"/>
        <end position="62"/>
    </location>
</feature>
<comment type="caution">
    <text evidence="11">The sequence shown here is derived from an EMBL/GenBank/DDBJ whole genome shotgun (WGS) entry which is preliminary data.</text>
</comment>
<dbReference type="Gene3D" id="3.40.30.10">
    <property type="entry name" value="Glutaredoxin"/>
    <property type="match status" value="1"/>
</dbReference>
<evidence type="ECO:0000256" key="2">
    <source>
        <dbReference type="ARBA" id="ARBA00005791"/>
    </source>
</evidence>
<dbReference type="PROSITE" id="PS51352">
    <property type="entry name" value="THIOREDOXIN_2"/>
    <property type="match status" value="1"/>
</dbReference>
<reference evidence="11" key="1">
    <citation type="submission" date="2020-10" db="EMBL/GenBank/DDBJ databases">
        <title>Connecting structure to function with the recovery of over 1000 high-quality activated sludge metagenome-assembled genomes encoding full-length rRNA genes using long-read sequencing.</title>
        <authorList>
            <person name="Singleton C.M."/>
            <person name="Petriglieri F."/>
            <person name="Kristensen J.M."/>
            <person name="Kirkegaard R.H."/>
            <person name="Michaelsen T.Y."/>
            <person name="Andersen M.H."/>
            <person name="Karst S.M."/>
            <person name="Dueholm M.S."/>
            <person name="Nielsen P.H."/>
            <person name="Albertsen M."/>
        </authorList>
    </citation>
    <scope>NUCLEOTIDE SEQUENCE</scope>
    <source>
        <strain evidence="11">Hirt_18-Q3-R61-65_BATAC.395</strain>
    </source>
</reference>
<name>A0A9D7PQT2_9PROT</name>
<evidence type="ECO:0000313" key="12">
    <source>
        <dbReference type="Proteomes" id="UP000886689"/>
    </source>
</evidence>
<proteinExistence type="inferred from homology"/>